<sequence length="218" mass="24235">MFSTSRATFGAPGGALLSVRPEFRQLDHMNLRQVGQQDHRGVFAQMKGRVIPIGRGYPQCASPQMKRMHPGLRPSRQDRSSSFSLGWRKGTRCDAWITDRPPTPFESLISALLAIDIFFGHPADQNAAFLLTVISAVATLGGIAFPCTLVLVQGNSEPGEKRVQERMRRLATWLNKSVHLTQSTGIIWRKTVGGDTRAGDRKRREPRPGLTCLIRCSR</sequence>
<reference evidence="2 3" key="1">
    <citation type="submission" date="2020-04" db="EMBL/GenBank/DDBJ databases">
        <authorList>
            <person name="Hogendoorn C."/>
        </authorList>
    </citation>
    <scope>NUCLEOTIDE SEQUENCE [LARGE SCALE GENOMIC DNA]</scope>
    <source>
        <strain evidence="2">COOX1</strain>
    </source>
</reference>
<name>A0A6F9DZY0_9BACL</name>
<dbReference type="EMBL" id="LR792683">
    <property type="protein sequence ID" value="CAB3390376.1"/>
    <property type="molecule type" value="Genomic_DNA"/>
</dbReference>
<dbReference type="Proteomes" id="UP000502196">
    <property type="component" value="Chromosome"/>
</dbReference>
<evidence type="ECO:0000313" key="3">
    <source>
        <dbReference type="Proteomes" id="UP000502196"/>
    </source>
</evidence>
<evidence type="ECO:0000313" key="2">
    <source>
        <dbReference type="EMBL" id="CAB3390376.1"/>
    </source>
</evidence>
<accession>A0A6F9DZY0</accession>
<proteinExistence type="predicted"/>
<feature type="region of interest" description="Disordered" evidence="1">
    <location>
        <begin position="63"/>
        <end position="83"/>
    </location>
</feature>
<organism evidence="2 3">
    <name type="scientific">Kyrpidia spormannii</name>
    <dbReference type="NCBI Taxonomy" id="2055160"/>
    <lineage>
        <taxon>Bacteria</taxon>
        <taxon>Bacillati</taxon>
        <taxon>Bacillota</taxon>
        <taxon>Bacilli</taxon>
        <taxon>Bacillales</taxon>
        <taxon>Alicyclobacillaceae</taxon>
        <taxon>Kyrpidia</taxon>
    </lineage>
</organism>
<protein>
    <submittedName>
        <fullName evidence="2">Uncharacterized protein</fullName>
    </submittedName>
</protein>
<evidence type="ECO:0000256" key="1">
    <source>
        <dbReference type="SAM" id="MobiDB-lite"/>
    </source>
</evidence>
<dbReference type="AlphaFoldDB" id="A0A6F9DZY0"/>
<gene>
    <name evidence="2" type="ORF">COOX1_0377</name>
</gene>